<keyword evidence="1" id="KW-0678">Repressor</keyword>
<feature type="domain" description="HTH merR-type" evidence="5">
    <location>
        <begin position="5"/>
        <end position="73"/>
    </location>
</feature>
<gene>
    <name evidence="6" type="ORF">CIK65_17600</name>
</gene>
<evidence type="ECO:0000256" key="3">
    <source>
        <dbReference type="ARBA" id="ARBA00023125"/>
    </source>
</evidence>
<keyword evidence="4" id="KW-0804">Transcription</keyword>
<protein>
    <recommendedName>
        <fullName evidence="5">HTH merR-type domain-containing protein</fullName>
    </recommendedName>
</protein>
<proteinExistence type="predicted"/>
<dbReference type="AlphaFoldDB" id="A0A2A3YQ96"/>
<evidence type="ECO:0000313" key="7">
    <source>
        <dbReference type="Proteomes" id="UP000218620"/>
    </source>
</evidence>
<evidence type="ECO:0000256" key="2">
    <source>
        <dbReference type="ARBA" id="ARBA00023015"/>
    </source>
</evidence>
<dbReference type="PRINTS" id="PR00040">
    <property type="entry name" value="HTHMERR"/>
</dbReference>
<dbReference type="PANTHER" id="PTHR30204:SF69">
    <property type="entry name" value="MERR-FAMILY TRANSCRIPTIONAL REGULATOR"/>
    <property type="match status" value="1"/>
</dbReference>
<dbReference type="InterPro" id="IPR009061">
    <property type="entry name" value="DNA-bd_dom_put_sf"/>
</dbReference>
<dbReference type="PROSITE" id="PS50937">
    <property type="entry name" value="HTH_MERR_2"/>
    <property type="match status" value="1"/>
</dbReference>
<sequence>MSTKSMTVSDLAHASKVNASAVRFYDKHGLITGERTSGNQRRFGEEDACRIKVIRVAQRVGMSVVEISELLTGLPQEPSPTDWAVVGTRLRAAAQERIDELNHALDDLTGPVQLCEVSSAVS</sequence>
<dbReference type="RefSeq" id="WP_096179046.1">
    <property type="nucleotide sequence ID" value="NZ_NRGQ01000035.1"/>
</dbReference>
<dbReference type="SMART" id="SM00422">
    <property type="entry name" value="HTH_MERR"/>
    <property type="match status" value="1"/>
</dbReference>
<name>A0A2A3YQ96_BREAU</name>
<dbReference type="SUPFAM" id="SSF46955">
    <property type="entry name" value="Putative DNA-binding domain"/>
    <property type="match status" value="1"/>
</dbReference>
<dbReference type="PANTHER" id="PTHR30204">
    <property type="entry name" value="REDOX-CYCLING DRUG-SENSING TRANSCRIPTIONAL ACTIVATOR SOXR"/>
    <property type="match status" value="1"/>
</dbReference>
<evidence type="ECO:0000259" key="5">
    <source>
        <dbReference type="PROSITE" id="PS50937"/>
    </source>
</evidence>
<dbReference type="GO" id="GO:0003700">
    <property type="term" value="F:DNA-binding transcription factor activity"/>
    <property type="evidence" value="ECO:0007669"/>
    <property type="project" value="InterPro"/>
</dbReference>
<dbReference type="InterPro" id="IPR047057">
    <property type="entry name" value="MerR_fam"/>
</dbReference>
<accession>A0A2A3YQ96</accession>
<evidence type="ECO:0000256" key="1">
    <source>
        <dbReference type="ARBA" id="ARBA00022491"/>
    </source>
</evidence>
<dbReference type="Proteomes" id="UP000218620">
    <property type="component" value="Unassembled WGS sequence"/>
</dbReference>
<dbReference type="Pfam" id="PF13411">
    <property type="entry name" value="MerR_1"/>
    <property type="match status" value="1"/>
</dbReference>
<dbReference type="Gene3D" id="1.10.1660.10">
    <property type="match status" value="1"/>
</dbReference>
<organism evidence="6 7">
    <name type="scientific">Brevibacterium aurantiacum</name>
    <dbReference type="NCBI Taxonomy" id="273384"/>
    <lineage>
        <taxon>Bacteria</taxon>
        <taxon>Bacillati</taxon>
        <taxon>Actinomycetota</taxon>
        <taxon>Actinomycetes</taxon>
        <taxon>Micrococcales</taxon>
        <taxon>Brevibacteriaceae</taxon>
        <taxon>Brevibacterium</taxon>
    </lineage>
</organism>
<dbReference type="InterPro" id="IPR000551">
    <property type="entry name" value="MerR-type_HTH_dom"/>
</dbReference>
<dbReference type="EMBL" id="NRGQ01000035">
    <property type="protein sequence ID" value="PCC41429.1"/>
    <property type="molecule type" value="Genomic_DNA"/>
</dbReference>
<evidence type="ECO:0000313" key="6">
    <source>
        <dbReference type="EMBL" id="PCC41429.1"/>
    </source>
</evidence>
<keyword evidence="3" id="KW-0238">DNA-binding</keyword>
<comment type="caution">
    <text evidence="6">The sequence shown here is derived from an EMBL/GenBank/DDBJ whole genome shotgun (WGS) entry which is preliminary data.</text>
</comment>
<reference evidence="6 7" key="1">
    <citation type="journal article" date="2017" name="Elife">
        <title>Extensive horizontal gene transfer in cheese-associated bacteria.</title>
        <authorList>
            <person name="Bonham K.S."/>
            <person name="Wolfe B.E."/>
            <person name="Dutton R.J."/>
        </authorList>
    </citation>
    <scope>NUCLEOTIDE SEQUENCE [LARGE SCALE GENOMIC DNA]</scope>
    <source>
        <strain evidence="6 7">962_8</strain>
    </source>
</reference>
<keyword evidence="2" id="KW-0805">Transcription regulation</keyword>
<evidence type="ECO:0000256" key="4">
    <source>
        <dbReference type="ARBA" id="ARBA00023163"/>
    </source>
</evidence>
<dbReference type="GO" id="GO:0003677">
    <property type="term" value="F:DNA binding"/>
    <property type="evidence" value="ECO:0007669"/>
    <property type="project" value="UniProtKB-KW"/>
</dbReference>